<reference evidence="2" key="1">
    <citation type="journal article" date="2020" name="Nature">
        <title>Giant virus diversity and host interactions through global metagenomics.</title>
        <authorList>
            <person name="Schulz F."/>
            <person name="Roux S."/>
            <person name="Paez-Espino D."/>
            <person name="Jungbluth S."/>
            <person name="Walsh D.A."/>
            <person name="Denef V.J."/>
            <person name="McMahon K.D."/>
            <person name="Konstantinidis K.T."/>
            <person name="Eloe-Fadrosh E.A."/>
            <person name="Kyrpides N.C."/>
            <person name="Woyke T."/>
        </authorList>
    </citation>
    <scope>NUCLEOTIDE SEQUENCE</scope>
    <source>
        <strain evidence="2">GVMAG-M-3300017651-5</strain>
    </source>
</reference>
<accession>A0A6C0BL29</accession>
<evidence type="ECO:0000313" key="2">
    <source>
        <dbReference type="EMBL" id="QHS92760.1"/>
    </source>
</evidence>
<evidence type="ECO:0000256" key="1">
    <source>
        <dbReference type="SAM" id="MobiDB-lite"/>
    </source>
</evidence>
<protein>
    <submittedName>
        <fullName evidence="2">Uncharacterized protein</fullName>
    </submittedName>
</protein>
<name>A0A6C0BL29_9ZZZZ</name>
<dbReference type="EMBL" id="MN739192">
    <property type="protein sequence ID" value="QHS92760.1"/>
    <property type="molecule type" value="Genomic_DNA"/>
</dbReference>
<dbReference type="AlphaFoldDB" id="A0A6C0BL29"/>
<feature type="region of interest" description="Disordered" evidence="1">
    <location>
        <begin position="158"/>
        <end position="183"/>
    </location>
</feature>
<organism evidence="2">
    <name type="scientific">viral metagenome</name>
    <dbReference type="NCBI Taxonomy" id="1070528"/>
    <lineage>
        <taxon>unclassified sequences</taxon>
        <taxon>metagenomes</taxon>
        <taxon>organismal metagenomes</taxon>
    </lineage>
</organism>
<feature type="compositionally biased region" description="Polar residues" evidence="1">
    <location>
        <begin position="161"/>
        <end position="176"/>
    </location>
</feature>
<proteinExistence type="predicted"/>
<sequence>MSFNQQYTPGLTYPSQQGFQIPQDEFYTPPRTLTVPSSPPRVFVRTNSRSFNPDNLGSVARRLNFDEYPVDVNVRTVDIIPASNFGYADASTINRSNPYLNALSPRRTASSAGSFVSLPEGGLTLSPRSYGRTPYPLSPRRSPERIYTDIDIDAYGPRSPRSMSRYGSSFRGQSPRSGGCGCGKKKFKGKIEGKLY</sequence>